<proteinExistence type="predicted"/>
<dbReference type="AlphaFoldDB" id="A0AAD5S6F1"/>
<dbReference type="PANTHER" id="PTHR31139">
    <property type="entry name" value="ECTOPIC P GRANULES PROTEIN 5 HOMOLOG"/>
    <property type="match status" value="1"/>
</dbReference>
<dbReference type="InterPro" id="IPR051436">
    <property type="entry name" value="Autophagy-related_EPG5"/>
</dbReference>
<dbReference type="EMBL" id="JADGJD010001346">
    <property type="protein sequence ID" value="KAJ3043620.1"/>
    <property type="molecule type" value="Genomic_DNA"/>
</dbReference>
<keyword evidence="3" id="KW-1185">Reference proteome</keyword>
<evidence type="ECO:0000313" key="3">
    <source>
        <dbReference type="Proteomes" id="UP001212841"/>
    </source>
</evidence>
<organism evidence="2 3">
    <name type="scientific">Rhizophlyctis rosea</name>
    <dbReference type="NCBI Taxonomy" id="64517"/>
    <lineage>
        <taxon>Eukaryota</taxon>
        <taxon>Fungi</taxon>
        <taxon>Fungi incertae sedis</taxon>
        <taxon>Chytridiomycota</taxon>
        <taxon>Chytridiomycota incertae sedis</taxon>
        <taxon>Chytridiomycetes</taxon>
        <taxon>Rhizophlyctidales</taxon>
        <taxon>Rhizophlyctidaceae</taxon>
        <taxon>Rhizophlyctis</taxon>
    </lineage>
</organism>
<feature type="non-terminal residue" evidence="2">
    <location>
        <position position="730"/>
    </location>
</feature>
<reference evidence="2" key="1">
    <citation type="submission" date="2020-05" db="EMBL/GenBank/DDBJ databases">
        <title>Phylogenomic resolution of chytrid fungi.</title>
        <authorList>
            <person name="Stajich J.E."/>
            <person name="Amses K."/>
            <person name="Simmons R."/>
            <person name="Seto K."/>
            <person name="Myers J."/>
            <person name="Bonds A."/>
            <person name="Quandt C.A."/>
            <person name="Barry K."/>
            <person name="Liu P."/>
            <person name="Grigoriev I."/>
            <person name="Longcore J.E."/>
            <person name="James T.Y."/>
        </authorList>
    </citation>
    <scope>NUCLEOTIDE SEQUENCE</scope>
    <source>
        <strain evidence="2">JEL0318</strain>
    </source>
</reference>
<feature type="compositionally biased region" description="Basic residues" evidence="1">
    <location>
        <begin position="1"/>
        <end position="18"/>
    </location>
</feature>
<evidence type="ECO:0000313" key="2">
    <source>
        <dbReference type="EMBL" id="KAJ3043620.1"/>
    </source>
</evidence>
<sequence length="730" mass="81947">MEAQLVRHRKVTKKKQRKPVAAEEPVDEPITQNVVPEGQSTVGSQHQQTNAEVDVLQSDELVDTLNFDVLRPAIPQQAPSVYPSYPADSLVQTSTTEPTAPLSFDQLAEPSAPDFEAYPQYPEVQEYVSAPPLEAHAPSLYHDASAQNIAYPTAPELTHDDTAIAYPSAPPAVVTKTSQKSIPATLDRRQSVIGQLVLDDQIPPQPLEDAVLSALHPNTLLSEHTALVSDFRSTINNLDTTDSFYEHVLEYESAFHQTQKAKLRVQALQSEIHNIVTRIWTLKKETQKVEATCGDGVKLTHTFTSEAAVHDEGVTEVLKECLAKLRAQIYKELVGSQFQAKLAKLWIQNYLDEFLYQMPLLSQQRQPAEPPSPLNAPSLSFRQAYLSLGTEESDVERLKHCINVLFYFEKKSKASRTYSSDLSTGLESTNINASPFFRDIRGWISHLTSALLKVATLYDHRFILLHVLRCEGIGPWGASFVQWHPPSTWSNEWMDHYLTSLHATLGPIEELEEVWREKEAEIGHVKERLRREEENDWVVVVEEDVGVEPLTRSLTFLGEEDYLAILEQFNVVEMFRYLLLEQNSVQTEESYPSTHSGGTDAQLLRLFSISHQVLGTLARGLTTFPDTGFNRLKKKIGQIMVTCTNMLIESMTANLSRWTYESYHSSNHLLHRPVLIGGRAGTTMAAEVDNFALKCVQALVGTTGCGLWGLLVRLPIERISLATKWMILEG</sequence>
<accession>A0AAD5S6F1</accession>
<dbReference type="GO" id="GO:0097352">
    <property type="term" value="P:autophagosome maturation"/>
    <property type="evidence" value="ECO:0007669"/>
    <property type="project" value="TreeGrafter"/>
</dbReference>
<name>A0AAD5S6F1_9FUNG</name>
<evidence type="ECO:0000256" key="1">
    <source>
        <dbReference type="SAM" id="MobiDB-lite"/>
    </source>
</evidence>
<dbReference type="Proteomes" id="UP001212841">
    <property type="component" value="Unassembled WGS sequence"/>
</dbReference>
<comment type="caution">
    <text evidence="2">The sequence shown here is derived from an EMBL/GenBank/DDBJ whole genome shotgun (WGS) entry which is preliminary data.</text>
</comment>
<dbReference type="GO" id="GO:0005737">
    <property type="term" value="C:cytoplasm"/>
    <property type="evidence" value="ECO:0007669"/>
    <property type="project" value="TreeGrafter"/>
</dbReference>
<dbReference type="PANTHER" id="PTHR31139:SF4">
    <property type="entry name" value="ECTOPIC P GRANULES PROTEIN 5 HOMOLOG"/>
    <property type="match status" value="1"/>
</dbReference>
<gene>
    <name evidence="2" type="ORF">HK097_001706</name>
</gene>
<feature type="region of interest" description="Disordered" evidence="1">
    <location>
        <begin position="1"/>
        <end position="28"/>
    </location>
</feature>
<protein>
    <submittedName>
        <fullName evidence="2">Uncharacterized protein</fullName>
    </submittedName>
</protein>